<evidence type="ECO:0000259" key="7">
    <source>
        <dbReference type="Pfam" id="PF05428"/>
    </source>
</evidence>
<dbReference type="Pfam" id="PF23541">
    <property type="entry name" value="CRF-BP_C"/>
    <property type="match status" value="1"/>
</dbReference>
<accession>A0A336MPK2</accession>
<sequence>MRIVFVTFIIYLASSEAKAWYTVRNPFQFIEPEQKVHHITDCMDVRSDEGIFKYVKVPRFISSPKHSKLIDVATIEDSMQVCGLFLFTDPDKIIEIHIRHLDVDCEFGGLISVFDGWEMNGKYFPSTQDHPLTLEQRSNEFCNDRKQYPTYRTIYRSNQNAALVQYRIPVKGSFTITVRHLKNPEPCNILAQPDLSPSYQLSNYGGRKNCTLSTVFPAVLDILMSNIGEQTGKSLNYECDSESDRLVIGGTNSQKDDTNDIEILTNVCGKSKERSPPMNIFCEYTTIRLISSGKYRNEALITIGLPSFDDQYPLTLFCQTPGGLTDKK</sequence>
<dbReference type="GO" id="GO:0005615">
    <property type="term" value="C:extracellular space"/>
    <property type="evidence" value="ECO:0007669"/>
    <property type="project" value="TreeGrafter"/>
</dbReference>
<evidence type="ECO:0000256" key="5">
    <source>
        <dbReference type="ARBA" id="ARBA00023180"/>
    </source>
</evidence>
<keyword evidence="4" id="KW-1015">Disulfide bond</keyword>
<feature type="domain" description="Corticotropin-releasing factor binding protein C-terminal" evidence="8">
    <location>
        <begin position="206"/>
        <end position="298"/>
    </location>
</feature>
<gene>
    <name evidence="9" type="primary">CSON002775</name>
</gene>
<dbReference type="InterPro" id="IPR056178">
    <property type="entry name" value="CRF-BP_C"/>
</dbReference>
<dbReference type="VEuPathDB" id="VectorBase:CSON002775"/>
<keyword evidence="2" id="KW-0964">Secreted</keyword>
<dbReference type="GO" id="GO:0009755">
    <property type="term" value="P:hormone-mediated signaling pathway"/>
    <property type="evidence" value="ECO:0007669"/>
    <property type="project" value="TreeGrafter"/>
</dbReference>
<reference evidence="9" key="1">
    <citation type="submission" date="2018-07" db="EMBL/GenBank/DDBJ databases">
        <authorList>
            <person name="Quirk P.G."/>
            <person name="Krulwich T.A."/>
        </authorList>
    </citation>
    <scope>NUCLEOTIDE SEQUENCE</scope>
</reference>
<evidence type="ECO:0000256" key="3">
    <source>
        <dbReference type="ARBA" id="ARBA00022729"/>
    </source>
</evidence>
<keyword evidence="3 6" id="KW-0732">Signal</keyword>
<dbReference type="InterPro" id="IPR008435">
    <property type="entry name" value="CRF-bd"/>
</dbReference>
<keyword evidence="5" id="KW-0325">Glycoprotein</keyword>
<feature type="domain" description="Corticotropin-releasing factor binding protein N-terminal" evidence="7">
    <location>
        <begin position="79"/>
        <end position="180"/>
    </location>
</feature>
<evidence type="ECO:0000256" key="2">
    <source>
        <dbReference type="ARBA" id="ARBA00022525"/>
    </source>
</evidence>
<organism evidence="9">
    <name type="scientific">Culicoides sonorensis</name>
    <name type="common">Biting midge</name>
    <dbReference type="NCBI Taxonomy" id="179676"/>
    <lineage>
        <taxon>Eukaryota</taxon>
        <taxon>Metazoa</taxon>
        <taxon>Ecdysozoa</taxon>
        <taxon>Arthropoda</taxon>
        <taxon>Hexapoda</taxon>
        <taxon>Insecta</taxon>
        <taxon>Pterygota</taxon>
        <taxon>Neoptera</taxon>
        <taxon>Endopterygota</taxon>
        <taxon>Diptera</taxon>
        <taxon>Nematocera</taxon>
        <taxon>Chironomoidea</taxon>
        <taxon>Ceratopogonidae</taxon>
        <taxon>Ceratopogoninae</taxon>
        <taxon>Culicoides</taxon>
        <taxon>Monoculicoides</taxon>
    </lineage>
</organism>
<evidence type="ECO:0000259" key="8">
    <source>
        <dbReference type="Pfam" id="PF23541"/>
    </source>
</evidence>
<evidence type="ECO:0000256" key="6">
    <source>
        <dbReference type="SAM" id="SignalP"/>
    </source>
</evidence>
<proteinExistence type="predicted"/>
<evidence type="ECO:0000256" key="4">
    <source>
        <dbReference type="ARBA" id="ARBA00023157"/>
    </source>
</evidence>
<comment type="subcellular location">
    <subcellularLocation>
        <location evidence="1">Secreted</location>
    </subcellularLocation>
</comment>
<dbReference type="AlphaFoldDB" id="A0A336MPK2"/>
<dbReference type="PANTHER" id="PTHR10278:SF0">
    <property type="entry name" value="CORTICOTROPIN-RELEASING FACTOR-BINDING PROTEIN"/>
    <property type="match status" value="1"/>
</dbReference>
<dbReference type="OMA" id="WHAVRNP"/>
<dbReference type="PANTHER" id="PTHR10278">
    <property type="entry name" value="CORTICOTROPIN-RELEASING FACTOR-BINDING PROTEIN"/>
    <property type="match status" value="1"/>
</dbReference>
<feature type="signal peptide" evidence="6">
    <location>
        <begin position="1"/>
        <end position="19"/>
    </location>
</feature>
<dbReference type="EMBL" id="UFQT01001467">
    <property type="protein sequence ID" value="SSX30693.1"/>
    <property type="molecule type" value="Genomic_DNA"/>
</dbReference>
<feature type="chain" id="PRO_5016423867" evidence="6">
    <location>
        <begin position="20"/>
        <end position="328"/>
    </location>
</feature>
<dbReference type="GO" id="GO:0051424">
    <property type="term" value="F:corticotropin-releasing hormone binding"/>
    <property type="evidence" value="ECO:0007669"/>
    <property type="project" value="InterPro"/>
</dbReference>
<dbReference type="InterPro" id="IPR056177">
    <property type="entry name" value="CRF-BP_N"/>
</dbReference>
<evidence type="ECO:0000313" key="9">
    <source>
        <dbReference type="EMBL" id="SSX30693.1"/>
    </source>
</evidence>
<dbReference type="Pfam" id="PF05428">
    <property type="entry name" value="CRF-BP_N"/>
    <property type="match status" value="1"/>
</dbReference>
<name>A0A336MPK2_CULSO</name>
<dbReference type="GO" id="GO:0051460">
    <property type="term" value="P:negative regulation of corticotropin secretion"/>
    <property type="evidence" value="ECO:0007669"/>
    <property type="project" value="TreeGrafter"/>
</dbReference>
<evidence type="ECO:0000256" key="1">
    <source>
        <dbReference type="ARBA" id="ARBA00004613"/>
    </source>
</evidence>
<protein>
    <submittedName>
        <fullName evidence="9">CSON002775 protein</fullName>
    </submittedName>
</protein>